<protein>
    <submittedName>
        <fullName evidence="1">Uncharacterized protein</fullName>
    </submittedName>
</protein>
<dbReference type="EMBL" id="CM047740">
    <property type="protein sequence ID" value="KAJ0040080.1"/>
    <property type="molecule type" value="Genomic_DNA"/>
</dbReference>
<reference evidence="2" key="1">
    <citation type="journal article" date="2023" name="G3 (Bethesda)">
        <title>Genome assembly and association tests identify interacting loci associated with vigor, precocity, and sex in interspecific pistachio rootstocks.</title>
        <authorList>
            <person name="Palmer W."/>
            <person name="Jacygrad E."/>
            <person name="Sagayaradj S."/>
            <person name="Cavanaugh K."/>
            <person name="Han R."/>
            <person name="Bertier L."/>
            <person name="Beede B."/>
            <person name="Kafkas S."/>
            <person name="Golino D."/>
            <person name="Preece J."/>
            <person name="Michelmore R."/>
        </authorList>
    </citation>
    <scope>NUCLEOTIDE SEQUENCE [LARGE SCALE GENOMIC DNA]</scope>
</reference>
<comment type="caution">
    <text evidence="1">The sequence shown here is derived from an EMBL/GenBank/DDBJ whole genome shotgun (WGS) entry which is preliminary data.</text>
</comment>
<keyword evidence="2" id="KW-1185">Reference proteome</keyword>
<proteinExistence type="predicted"/>
<accession>A0ACC0YPU7</accession>
<name>A0ACC0YPU7_9ROSI</name>
<evidence type="ECO:0000313" key="2">
    <source>
        <dbReference type="Proteomes" id="UP001163603"/>
    </source>
</evidence>
<sequence length="213" mass="22802">MAEVTMSEVSTSFRRVLLISAGASHSGALLFGCGNDLGLSVPVFVDCFKPTVEQKVYRSISLKPNVEGDQFNLFESGDGGLGWAGQGVCAGNLVCSWGRGEDGQLGHGDAEDRLSPTQLSALDDLEIVSVTCGADHTTAYSESRMEVYSWGWGDFGRLGHGNSSDLFTPQPIKALHGLRIKQIACGDSHCLAVTMEGEVQRLGVFLKLSRFIL</sequence>
<organism evidence="1 2">
    <name type="scientific">Pistacia integerrima</name>
    <dbReference type="NCBI Taxonomy" id="434235"/>
    <lineage>
        <taxon>Eukaryota</taxon>
        <taxon>Viridiplantae</taxon>
        <taxon>Streptophyta</taxon>
        <taxon>Embryophyta</taxon>
        <taxon>Tracheophyta</taxon>
        <taxon>Spermatophyta</taxon>
        <taxon>Magnoliopsida</taxon>
        <taxon>eudicotyledons</taxon>
        <taxon>Gunneridae</taxon>
        <taxon>Pentapetalae</taxon>
        <taxon>rosids</taxon>
        <taxon>malvids</taxon>
        <taxon>Sapindales</taxon>
        <taxon>Anacardiaceae</taxon>
        <taxon>Pistacia</taxon>
    </lineage>
</organism>
<dbReference type="Proteomes" id="UP001163603">
    <property type="component" value="Chromosome 5"/>
</dbReference>
<gene>
    <name evidence="1" type="ORF">Pint_27436</name>
</gene>
<evidence type="ECO:0000313" key="1">
    <source>
        <dbReference type="EMBL" id="KAJ0040080.1"/>
    </source>
</evidence>